<keyword evidence="3" id="KW-1185">Reference proteome</keyword>
<dbReference type="EMBL" id="JAKKDU010000012">
    <property type="protein sequence ID" value="MCF7568887.1"/>
    <property type="molecule type" value="Genomic_DNA"/>
</dbReference>
<evidence type="ECO:0000313" key="2">
    <source>
        <dbReference type="EMBL" id="MCF7568887.1"/>
    </source>
</evidence>
<comment type="caution">
    <text evidence="2">The sequence shown here is derived from an EMBL/GenBank/DDBJ whole genome shotgun (WGS) entry which is preliminary data.</text>
</comment>
<sequence length="94" mass="11403">MIDKNLEKRNKLKRKKESLTHSEWMTFFFLPFFNRNPFGQDDEFSLTELERFKKYGFEKKFSEAIKAKRQGLIFWFLVIVLTSTALAFYDKIFS</sequence>
<feature type="transmembrane region" description="Helical" evidence="1">
    <location>
        <begin position="72"/>
        <end position="89"/>
    </location>
</feature>
<protein>
    <submittedName>
        <fullName evidence="2">Uncharacterized protein</fullName>
    </submittedName>
</protein>
<dbReference type="Proteomes" id="UP001199795">
    <property type="component" value="Unassembled WGS sequence"/>
</dbReference>
<keyword evidence="1" id="KW-0812">Transmembrane</keyword>
<dbReference type="AlphaFoldDB" id="A0AAE3EPY1"/>
<accession>A0AAE3EPY1</accession>
<proteinExistence type="predicted"/>
<name>A0AAE3EPY1_9FLAO</name>
<dbReference type="RefSeq" id="WP_237240224.1">
    <property type="nucleotide sequence ID" value="NZ_JAKKDU010000012.1"/>
</dbReference>
<organism evidence="2 3">
    <name type="scientific">Wocania arenilitoris</name>
    <dbReference type="NCBI Taxonomy" id="2044858"/>
    <lineage>
        <taxon>Bacteria</taxon>
        <taxon>Pseudomonadati</taxon>
        <taxon>Bacteroidota</taxon>
        <taxon>Flavobacteriia</taxon>
        <taxon>Flavobacteriales</taxon>
        <taxon>Flavobacteriaceae</taxon>
        <taxon>Wocania</taxon>
    </lineage>
</organism>
<gene>
    <name evidence="2" type="ORF">L3X37_11005</name>
</gene>
<keyword evidence="1" id="KW-0472">Membrane</keyword>
<keyword evidence="1" id="KW-1133">Transmembrane helix</keyword>
<reference evidence="2" key="1">
    <citation type="submission" date="2022-01" db="EMBL/GenBank/DDBJ databases">
        <title>Draft genome sequence of Sabulilitoribacter arenilitoris KCTC 52401.</title>
        <authorList>
            <person name="Oh J.-S."/>
        </authorList>
    </citation>
    <scope>NUCLEOTIDE SEQUENCE</scope>
    <source>
        <strain evidence="2">HMF6543</strain>
    </source>
</reference>
<evidence type="ECO:0000313" key="3">
    <source>
        <dbReference type="Proteomes" id="UP001199795"/>
    </source>
</evidence>
<evidence type="ECO:0000256" key="1">
    <source>
        <dbReference type="SAM" id="Phobius"/>
    </source>
</evidence>